<dbReference type="InterPro" id="IPR015884">
    <property type="entry name" value="Malic_enzyme_CS"/>
</dbReference>
<dbReference type="PROSITE" id="PS00331">
    <property type="entry name" value="MALIC_ENZYMES"/>
    <property type="match status" value="1"/>
</dbReference>
<dbReference type="SUPFAM" id="SSF53223">
    <property type="entry name" value="Aminoacid dehydrogenase-like, N-terminal domain"/>
    <property type="match status" value="1"/>
</dbReference>
<organism evidence="10 11">
    <name type="scientific">Hydrogenimonas thermophila</name>
    <dbReference type="NCBI Taxonomy" id="223786"/>
    <lineage>
        <taxon>Bacteria</taxon>
        <taxon>Pseudomonadati</taxon>
        <taxon>Campylobacterota</taxon>
        <taxon>Epsilonproteobacteria</taxon>
        <taxon>Campylobacterales</taxon>
        <taxon>Hydrogenimonadaceae</taxon>
        <taxon>Hydrogenimonas</taxon>
    </lineage>
</organism>
<keyword evidence="11" id="KW-1185">Reference proteome</keyword>
<dbReference type="InterPro" id="IPR001891">
    <property type="entry name" value="Malic_OxRdtase"/>
</dbReference>
<evidence type="ECO:0000256" key="5">
    <source>
        <dbReference type="PIRSR" id="PIRSR000106-1"/>
    </source>
</evidence>
<evidence type="ECO:0000313" key="10">
    <source>
        <dbReference type="EMBL" id="SFO97723.1"/>
    </source>
</evidence>
<evidence type="ECO:0000256" key="4">
    <source>
        <dbReference type="ARBA" id="ARBA00023002"/>
    </source>
</evidence>
<dbReference type="STRING" id="223786.SAMN05216234_10368"/>
<feature type="active site" description="Proton acceptor" evidence="5">
    <location>
        <position position="92"/>
    </location>
</feature>
<dbReference type="PIRSF" id="PIRSF000106">
    <property type="entry name" value="ME"/>
    <property type="match status" value="1"/>
</dbReference>
<dbReference type="InterPro" id="IPR037062">
    <property type="entry name" value="Malic_N_dom_sf"/>
</dbReference>
<feature type="binding site" evidence="7">
    <location>
        <position position="160"/>
    </location>
    <ligand>
        <name>a divalent metal cation</name>
        <dbReference type="ChEBI" id="CHEBI:60240"/>
    </ligand>
</feature>
<keyword evidence="4" id="KW-0560">Oxidoreductase</keyword>
<dbReference type="InterPro" id="IPR036291">
    <property type="entry name" value="NAD(P)-bd_dom_sf"/>
</dbReference>
<dbReference type="Pfam" id="PF00390">
    <property type="entry name" value="malic"/>
    <property type="match status" value="1"/>
</dbReference>
<feature type="binding site" evidence="7">
    <location>
        <position position="134"/>
    </location>
    <ligand>
        <name>a divalent metal cation</name>
        <dbReference type="ChEBI" id="CHEBI:60240"/>
    </ligand>
</feature>
<feature type="domain" description="Malic enzyme NAD-binding" evidence="8">
    <location>
        <begin position="161"/>
        <end position="395"/>
    </location>
</feature>
<dbReference type="Pfam" id="PF03949">
    <property type="entry name" value="Malic_M"/>
    <property type="match status" value="1"/>
</dbReference>
<evidence type="ECO:0000256" key="1">
    <source>
        <dbReference type="ARBA" id="ARBA00001936"/>
    </source>
</evidence>
<evidence type="ECO:0000256" key="6">
    <source>
        <dbReference type="PIRSR" id="PIRSR000106-2"/>
    </source>
</evidence>
<evidence type="ECO:0000259" key="8">
    <source>
        <dbReference type="SMART" id="SM00919"/>
    </source>
</evidence>
<dbReference type="GO" id="GO:0004470">
    <property type="term" value="F:malic enzyme activity"/>
    <property type="evidence" value="ECO:0007669"/>
    <property type="project" value="InterPro"/>
</dbReference>
<dbReference type="GO" id="GO:0051287">
    <property type="term" value="F:NAD binding"/>
    <property type="evidence" value="ECO:0007669"/>
    <property type="project" value="InterPro"/>
</dbReference>
<dbReference type="InterPro" id="IPR012302">
    <property type="entry name" value="Malic_NAD-bd"/>
</dbReference>
<dbReference type="InterPro" id="IPR012301">
    <property type="entry name" value="Malic_N_dom"/>
</dbReference>
<protein>
    <submittedName>
        <fullName evidence="10">Malate dehydrogenase (Oxaloacetate-decarboxylating)(NADP+)</fullName>
    </submittedName>
</protein>
<dbReference type="Gene3D" id="3.40.50.10380">
    <property type="entry name" value="Malic enzyme, N-terminal domain"/>
    <property type="match status" value="1"/>
</dbReference>
<dbReference type="InterPro" id="IPR051674">
    <property type="entry name" value="Malate_Decarboxylase"/>
</dbReference>
<name>A0A1I5LKM1_9BACT</name>
<dbReference type="InterPro" id="IPR046346">
    <property type="entry name" value="Aminoacid_DH-like_N_sf"/>
</dbReference>
<dbReference type="OrthoDB" id="9805787at2"/>
<dbReference type="SMART" id="SM01274">
    <property type="entry name" value="malic"/>
    <property type="match status" value="1"/>
</dbReference>
<feature type="binding site" evidence="6">
    <location>
        <position position="313"/>
    </location>
    <ligand>
        <name>(S)-malate</name>
        <dbReference type="ChEBI" id="CHEBI:15589"/>
    </ligand>
</feature>
<evidence type="ECO:0000256" key="7">
    <source>
        <dbReference type="PIRSR" id="PIRSR000106-3"/>
    </source>
</evidence>
<feature type="binding site" evidence="7">
    <location>
        <position position="135"/>
    </location>
    <ligand>
        <name>a divalent metal cation</name>
        <dbReference type="ChEBI" id="CHEBI:60240"/>
    </ligand>
</feature>
<dbReference type="Gene3D" id="3.40.50.720">
    <property type="entry name" value="NAD(P)-binding Rossmann-like Domain"/>
    <property type="match status" value="1"/>
</dbReference>
<comment type="similarity">
    <text evidence="2">Belongs to the malic enzymes family.</text>
</comment>
<dbReference type="AlphaFoldDB" id="A0A1I5LKM1"/>
<accession>A0A1I5LKM1</accession>
<feature type="domain" description="Malic enzyme N-terminal" evidence="9">
    <location>
        <begin position="16"/>
        <end position="149"/>
    </location>
</feature>
<reference evidence="10 11" key="1">
    <citation type="submission" date="2016-10" db="EMBL/GenBank/DDBJ databases">
        <authorList>
            <person name="de Groot N.N."/>
        </authorList>
    </citation>
    <scope>NUCLEOTIDE SEQUENCE [LARGE SCALE GENOMIC DNA]</scope>
    <source>
        <strain evidence="10 11">EP1-55-1</strain>
    </source>
</reference>
<keyword evidence="3 7" id="KW-0479">Metal-binding</keyword>
<evidence type="ECO:0000256" key="2">
    <source>
        <dbReference type="ARBA" id="ARBA00008785"/>
    </source>
</evidence>
<gene>
    <name evidence="10" type="ORF">SAMN05216234_10368</name>
</gene>
<sequence>MPNNITKEEVLNYHKGGKIGIAITKPCDTARDLSMAYTPGVADPCLEIEKDSSLAYSYTNKANLVAVITNGTAVLGLGDIGAAASKPVMEGKSVLFKKFANVDAFDIEIDEKDPKKLIEICKALEPTFGGINLEDIKAPECFEIEEKLKQITNIPVMHDDQHGTAIITTAGLMNALELTGKDISKMKIVVIGAGAAGIACAKMYRLLGAKHIVMLDSKGVIHTGRNDLNPYKAQFALQTDDRTLEDAMNGADMLLGLSRAGIVTKDMVASMAPDPIIFALANPVPEILPEEVAKVRDDVMMGTGRSDYPNQVNNVLGFPFIFRGALDVRATAITEKMKMAAAKALADLTKEPVPQYVKDAYNGEELVFGPDYLIPKPFDKRVLLWESAAVAKAAVEDGVAQIDNFDYCKYRAKLAAEIGLVLAGPC</sequence>
<evidence type="ECO:0000256" key="3">
    <source>
        <dbReference type="ARBA" id="ARBA00022723"/>
    </source>
</evidence>
<dbReference type="InterPro" id="IPR045213">
    <property type="entry name" value="Malic_NAD-bd_bact_type"/>
</dbReference>
<dbReference type="EMBL" id="FOXB01000003">
    <property type="protein sequence ID" value="SFO97723.1"/>
    <property type="molecule type" value="Genomic_DNA"/>
</dbReference>
<evidence type="ECO:0000313" key="11">
    <source>
        <dbReference type="Proteomes" id="UP000199227"/>
    </source>
</evidence>
<feature type="binding site" evidence="6">
    <location>
        <position position="282"/>
    </location>
    <ligand>
        <name>(S)-malate</name>
        <dbReference type="ChEBI" id="CHEBI:15589"/>
    </ligand>
</feature>
<dbReference type="CDD" id="cd05311">
    <property type="entry name" value="NAD_bind_2_malic_enz"/>
    <property type="match status" value="1"/>
</dbReference>
<dbReference type="FunFam" id="3.40.50.720:FF:000095">
    <property type="entry name" value="NADP-dependent malic enzyme"/>
    <property type="match status" value="1"/>
</dbReference>
<evidence type="ECO:0000259" key="9">
    <source>
        <dbReference type="SMART" id="SM01274"/>
    </source>
</evidence>
<dbReference type="SUPFAM" id="SSF51735">
    <property type="entry name" value="NAD(P)-binding Rossmann-fold domains"/>
    <property type="match status" value="1"/>
</dbReference>
<feature type="active site" description="Proton donor" evidence="5">
    <location>
        <position position="37"/>
    </location>
</feature>
<dbReference type="PANTHER" id="PTHR43237">
    <property type="entry name" value="NADP-DEPENDENT MALIC ENZYME"/>
    <property type="match status" value="1"/>
</dbReference>
<dbReference type="PANTHER" id="PTHR43237:SF4">
    <property type="entry name" value="NADP-DEPENDENT MALIC ENZYME"/>
    <property type="match status" value="1"/>
</dbReference>
<dbReference type="Proteomes" id="UP000199227">
    <property type="component" value="Unassembled WGS sequence"/>
</dbReference>
<dbReference type="GO" id="GO:0046872">
    <property type="term" value="F:metal ion binding"/>
    <property type="evidence" value="ECO:0007669"/>
    <property type="project" value="UniProtKB-KW"/>
</dbReference>
<dbReference type="SMART" id="SM00919">
    <property type="entry name" value="Malic_M"/>
    <property type="match status" value="1"/>
</dbReference>
<dbReference type="RefSeq" id="WP_092910479.1">
    <property type="nucleotide sequence ID" value="NZ_FOXB01000003.1"/>
</dbReference>
<proteinExistence type="inferred from homology"/>
<dbReference type="GO" id="GO:0016616">
    <property type="term" value="F:oxidoreductase activity, acting on the CH-OH group of donors, NAD or NADP as acceptor"/>
    <property type="evidence" value="ECO:0007669"/>
    <property type="project" value="InterPro"/>
</dbReference>
<comment type="cofactor">
    <cofactor evidence="1">
        <name>Mn(2+)</name>
        <dbReference type="ChEBI" id="CHEBI:29035"/>
    </cofactor>
</comment>
<dbReference type="FunFam" id="3.40.50.10380:FF:000003">
    <property type="entry name" value="NADP-dependent malic enzyme"/>
    <property type="match status" value="1"/>
</dbReference>
<comment type="cofactor">
    <cofactor evidence="7">
        <name>Mg(2+)</name>
        <dbReference type="ChEBI" id="CHEBI:18420"/>
    </cofactor>
    <cofactor evidence="7">
        <name>Mn(2+)</name>
        <dbReference type="ChEBI" id="CHEBI:29035"/>
    </cofactor>
    <text evidence="7">Divalent metal cations. Prefers magnesium or manganese.</text>
</comment>